<sequence>MQAWAKAYNLIKQRVLPCSKTLVVKQYRLDYKGCGLPM</sequence>
<dbReference type="PATRIC" id="fig|1197174.4.peg.1508"/>
<evidence type="ECO:0000313" key="2">
    <source>
        <dbReference type="Proteomes" id="UP000012043"/>
    </source>
</evidence>
<protein>
    <submittedName>
        <fullName evidence="1">Uncharacterized protein</fullName>
    </submittedName>
</protein>
<proteinExistence type="predicted"/>
<gene>
    <name evidence="1" type="ORF">AEST_15400</name>
</gene>
<organism evidence="1 2">
    <name type="scientific">Alishewanella aestuarii B11</name>
    <dbReference type="NCBI Taxonomy" id="1197174"/>
    <lineage>
        <taxon>Bacteria</taxon>
        <taxon>Pseudomonadati</taxon>
        <taxon>Pseudomonadota</taxon>
        <taxon>Gammaproteobacteria</taxon>
        <taxon>Alteromonadales</taxon>
        <taxon>Alteromonadaceae</taxon>
        <taxon>Alishewanella</taxon>
    </lineage>
</organism>
<comment type="caution">
    <text evidence="1">The sequence shown here is derived from an EMBL/GenBank/DDBJ whole genome shotgun (WGS) entry which is preliminary data.</text>
</comment>
<accession>J2IFT9</accession>
<name>J2IFT9_9ALTE</name>
<dbReference type="Proteomes" id="UP000012043">
    <property type="component" value="Unassembled WGS sequence"/>
</dbReference>
<reference evidence="1 2" key="1">
    <citation type="journal article" date="2012" name="J. Bacteriol.">
        <title>Genome Sequence of Pectin-Degrading Alishewanella aestuarii Strain B11T, Isolated from Tidal Flat Sediment.</title>
        <authorList>
            <person name="Jung J."/>
            <person name="Choi S."/>
            <person name="Chun J."/>
            <person name="Park W."/>
        </authorList>
    </citation>
    <scope>NUCLEOTIDE SEQUENCE [LARGE SCALE GENOMIC DNA]</scope>
    <source>
        <strain evidence="1 2">B11</strain>
    </source>
</reference>
<dbReference type="EMBL" id="ALAB01000021">
    <property type="protein sequence ID" value="EJI85619.1"/>
    <property type="molecule type" value="Genomic_DNA"/>
</dbReference>
<dbReference type="AlphaFoldDB" id="J2IFT9"/>
<evidence type="ECO:0000313" key="1">
    <source>
        <dbReference type="EMBL" id="EJI85619.1"/>
    </source>
</evidence>
<keyword evidence="2" id="KW-1185">Reference proteome</keyword>